<protein>
    <submittedName>
        <fullName evidence="2">Uncharacterized protein</fullName>
    </submittedName>
</protein>
<feature type="region of interest" description="Disordered" evidence="1">
    <location>
        <begin position="64"/>
        <end position="87"/>
    </location>
</feature>
<feature type="compositionally biased region" description="Basic residues" evidence="1">
    <location>
        <begin position="69"/>
        <end position="87"/>
    </location>
</feature>
<organism evidence="2 3">
    <name type="scientific">Triticum urartu</name>
    <name type="common">Red wild einkorn</name>
    <name type="synonym">Crithodium urartu</name>
    <dbReference type="NCBI Taxonomy" id="4572"/>
    <lineage>
        <taxon>Eukaryota</taxon>
        <taxon>Viridiplantae</taxon>
        <taxon>Streptophyta</taxon>
        <taxon>Embryophyta</taxon>
        <taxon>Tracheophyta</taxon>
        <taxon>Spermatophyta</taxon>
        <taxon>Magnoliopsida</taxon>
        <taxon>Liliopsida</taxon>
        <taxon>Poales</taxon>
        <taxon>Poaceae</taxon>
        <taxon>BOP clade</taxon>
        <taxon>Pooideae</taxon>
        <taxon>Triticodae</taxon>
        <taxon>Triticeae</taxon>
        <taxon>Triticinae</taxon>
        <taxon>Triticum</taxon>
    </lineage>
</organism>
<name>A0A8R7VCW2_TRIUA</name>
<evidence type="ECO:0000313" key="3">
    <source>
        <dbReference type="Proteomes" id="UP000015106"/>
    </source>
</evidence>
<dbReference type="Gramene" id="TuG1812G0700005222.01.T02">
    <property type="protein sequence ID" value="TuG1812G0700005222.01.T02.cds364643"/>
    <property type="gene ID" value="TuG1812G0700005222.01"/>
</dbReference>
<evidence type="ECO:0000313" key="2">
    <source>
        <dbReference type="EnsemblPlants" id="TuG1812G0700005222.01.T02.cds364643"/>
    </source>
</evidence>
<reference evidence="3" key="1">
    <citation type="journal article" date="2013" name="Nature">
        <title>Draft genome of the wheat A-genome progenitor Triticum urartu.</title>
        <authorList>
            <person name="Ling H.Q."/>
            <person name="Zhao S."/>
            <person name="Liu D."/>
            <person name="Wang J."/>
            <person name="Sun H."/>
            <person name="Zhang C."/>
            <person name="Fan H."/>
            <person name="Li D."/>
            <person name="Dong L."/>
            <person name="Tao Y."/>
            <person name="Gao C."/>
            <person name="Wu H."/>
            <person name="Li Y."/>
            <person name="Cui Y."/>
            <person name="Guo X."/>
            <person name="Zheng S."/>
            <person name="Wang B."/>
            <person name="Yu K."/>
            <person name="Liang Q."/>
            <person name="Yang W."/>
            <person name="Lou X."/>
            <person name="Chen J."/>
            <person name="Feng M."/>
            <person name="Jian J."/>
            <person name="Zhang X."/>
            <person name="Luo G."/>
            <person name="Jiang Y."/>
            <person name="Liu J."/>
            <person name="Wang Z."/>
            <person name="Sha Y."/>
            <person name="Zhang B."/>
            <person name="Wu H."/>
            <person name="Tang D."/>
            <person name="Shen Q."/>
            <person name="Xue P."/>
            <person name="Zou S."/>
            <person name="Wang X."/>
            <person name="Liu X."/>
            <person name="Wang F."/>
            <person name="Yang Y."/>
            <person name="An X."/>
            <person name="Dong Z."/>
            <person name="Zhang K."/>
            <person name="Zhang X."/>
            <person name="Luo M.C."/>
            <person name="Dvorak J."/>
            <person name="Tong Y."/>
            <person name="Wang J."/>
            <person name="Yang H."/>
            <person name="Li Z."/>
            <person name="Wang D."/>
            <person name="Zhang A."/>
            <person name="Wang J."/>
        </authorList>
    </citation>
    <scope>NUCLEOTIDE SEQUENCE</scope>
    <source>
        <strain evidence="3">cv. G1812</strain>
    </source>
</reference>
<dbReference type="Gramene" id="TuG1812G0700005222.01.T01">
    <property type="protein sequence ID" value="TuG1812G0700005222.01.T01.cds364639"/>
    <property type="gene ID" value="TuG1812G0700005222.01"/>
</dbReference>
<dbReference type="EnsemblPlants" id="TuG1812G0700005222.01.T02">
    <property type="protein sequence ID" value="TuG1812G0700005222.01.T02.cds364643"/>
    <property type="gene ID" value="TuG1812G0700005222.01"/>
</dbReference>
<reference evidence="2" key="2">
    <citation type="submission" date="2018-03" db="EMBL/GenBank/DDBJ databases">
        <title>The Triticum urartu genome reveals the dynamic nature of wheat genome evolution.</title>
        <authorList>
            <person name="Ling H."/>
            <person name="Ma B."/>
            <person name="Shi X."/>
            <person name="Liu H."/>
            <person name="Dong L."/>
            <person name="Sun H."/>
            <person name="Cao Y."/>
            <person name="Gao Q."/>
            <person name="Zheng S."/>
            <person name="Li Y."/>
            <person name="Yu Y."/>
            <person name="Du H."/>
            <person name="Qi M."/>
            <person name="Li Y."/>
            <person name="Yu H."/>
            <person name="Cui Y."/>
            <person name="Wang N."/>
            <person name="Chen C."/>
            <person name="Wu H."/>
            <person name="Zhao Y."/>
            <person name="Zhang J."/>
            <person name="Li Y."/>
            <person name="Zhou W."/>
            <person name="Zhang B."/>
            <person name="Hu W."/>
            <person name="Eijk M."/>
            <person name="Tang J."/>
            <person name="Witsenboer H."/>
            <person name="Zhao S."/>
            <person name="Li Z."/>
            <person name="Zhang A."/>
            <person name="Wang D."/>
            <person name="Liang C."/>
        </authorList>
    </citation>
    <scope>NUCLEOTIDE SEQUENCE [LARGE SCALE GENOMIC DNA]</scope>
    <source>
        <strain evidence="2">cv. G1812</strain>
    </source>
</reference>
<accession>A0A8R7VCW2</accession>
<reference evidence="2" key="3">
    <citation type="submission" date="2022-06" db="UniProtKB">
        <authorList>
            <consortium name="EnsemblPlants"/>
        </authorList>
    </citation>
    <scope>IDENTIFICATION</scope>
</reference>
<dbReference type="Proteomes" id="UP000015106">
    <property type="component" value="Chromosome 7"/>
</dbReference>
<keyword evidence="3" id="KW-1185">Reference proteome</keyword>
<dbReference type="AlphaFoldDB" id="A0A8R7VCW2"/>
<dbReference type="EnsemblPlants" id="TuG1812G0700005222.01.T01">
    <property type="protein sequence ID" value="TuG1812G0700005222.01.T01.cds364639"/>
    <property type="gene ID" value="TuG1812G0700005222.01"/>
</dbReference>
<sequence length="87" mass="9637">MAASNTALLLAGRWRRGALASVAAFLEQDKAAVPALLTLLLDLAKISNFGSTVALRMRARGRGDADVKARRRRPRRRAATRLIRRRE</sequence>
<evidence type="ECO:0000256" key="1">
    <source>
        <dbReference type="SAM" id="MobiDB-lite"/>
    </source>
</evidence>
<proteinExistence type="predicted"/>